<evidence type="ECO:0000313" key="2">
    <source>
        <dbReference type="EMBL" id="KAJ7971714.1"/>
    </source>
</evidence>
<dbReference type="KEGG" id="qsa:O6P43_009705"/>
<dbReference type="Proteomes" id="UP001163823">
    <property type="component" value="Chromosome 4"/>
</dbReference>
<accession>A0AAD7PYW3</accession>
<reference evidence="2" key="1">
    <citation type="journal article" date="2023" name="Science">
        <title>Elucidation of the pathway for biosynthesis of saponin adjuvants from the soapbark tree.</title>
        <authorList>
            <person name="Reed J."/>
            <person name="Orme A."/>
            <person name="El-Demerdash A."/>
            <person name="Owen C."/>
            <person name="Martin L.B.B."/>
            <person name="Misra R.C."/>
            <person name="Kikuchi S."/>
            <person name="Rejzek M."/>
            <person name="Martin A.C."/>
            <person name="Harkess A."/>
            <person name="Leebens-Mack J."/>
            <person name="Louveau T."/>
            <person name="Stephenson M.J."/>
            <person name="Osbourn A."/>
        </authorList>
    </citation>
    <scope>NUCLEOTIDE SEQUENCE</scope>
    <source>
        <strain evidence="2">S10</strain>
    </source>
</reference>
<protein>
    <submittedName>
        <fullName evidence="2">Uncharacterized protein</fullName>
    </submittedName>
</protein>
<comment type="caution">
    <text evidence="2">The sequence shown here is derived from an EMBL/GenBank/DDBJ whole genome shotgun (WGS) entry which is preliminary data.</text>
</comment>
<keyword evidence="3" id="KW-1185">Reference proteome</keyword>
<gene>
    <name evidence="2" type="ORF">O6P43_009705</name>
</gene>
<dbReference type="EMBL" id="JARAOO010000004">
    <property type="protein sequence ID" value="KAJ7971714.1"/>
    <property type="molecule type" value="Genomic_DNA"/>
</dbReference>
<organism evidence="2 3">
    <name type="scientific">Quillaja saponaria</name>
    <name type="common">Soap bark tree</name>
    <dbReference type="NCBI Taxonomy" id="32244"/>
    <lineage>
        <taxon>Eukaryota</taxon>
        <taxon>Viridiplantae</taxon>
        <taxon>Streptophyta</taxon>
        <taxon>Embryophyta</taxon>
        <taxon>Tracheophyta</taxon>
        <taxon>Spermatophyta</taxon>
        <taxon>Magnoliopsida</taxon>
        <taxon>eudicotyledons</taxon>
        <taxon>Gunneridae</taxon>
        <taxon>Pentapetalae</taxon>
        <taxon>rosids</taxon>
        <taxon>fabids</taxon>
        <taxon>Fabales</taxon>
        <taxon>Quillajaceae</taxon>
        <taxon>Quillaja</taxon>
    </lineage>
</organism>
<feature type="compositionally biased region" description="Polar residues" evidence="1">
    <location>
        <begin position="1"/>
        <end position="18"/>
    </location>
</feature>
<sequence length="66" mass="7376">MSSQTSSVAKRNISTPNAKESDKDFLSDQAYELTIPCNTKDFKYPYIPLSYKKIALKDGLLVEVSS</sequence>
<evidence type="ECO:0000313" key="3">
    <source>
        <dbReference type="Proteomes" id="UP001163823"/>
    </source>
</evidence>
<evidence type="ECO:0000256" key="1">
    <source>
        <dbReference type="SAM" id="MobiDB-lite"/>
    </source>
</evidence>
<dbReference type="AlphaFoldDB" id="A0AAD7PYW3"/>
<name>A0AAD7PYW3_QUISA</name>
<feature type="region of interest" description="Disordered" evidence="1">
    <location>
        <begin position="1"/>
        <end position="22"/>
    </location>
</feature>
<proteinExistence type="predicted"/>